<dbReference type="PANTHER" id="PTHR10910">
    <property type="entry name" value="EUKARYOTE SPECIFIC DSRNA BINDING PROTEIN"/>
    <property type="match status" value="1"/>
</dbReference>
<comment type="subcellular location">
    <subcellularLocation>
        <location evidence="1">Nucleus</location>
    </subcellularLocation>
</comment>
<evidence type="ECO:0000313" key="12">
    <source>
        <dbReference type="EMBL" id="RVE75030.1"/>
    </source>
</evidence>
<dbReference type="GO" id="GO:0046872">
    <property type="term" value="F:metal ion binding"/>
    <property type="evidence" value="ECO:0007669"/>
    <property type="project" value="UniProtKB-KW"/>
</dbReference>
<dbReference type="OrthoDB" id="10268011at2759"/>
<keyword evidence="2" id="KW-0479">Metal-binding</keyword>
<evidence type="ECO:0000259" key="10">
    <source>
        <dbReference type="PROSITE" id="PS50137"/>
    </source>
</evidence>
<evidence type="ECO:0000313" key="13">
    <source>
        <dbReference type="Proteomes" id="UP000283210"/>
    </source>
</evidence>
<dbReference type="InterPro" id="IPR014720">
    <property type="entry name" value="dsRBD_dom"/>
</dbReference>
<protein>
    <submittedName>
        <fullName evidence="12">Uncharacterized protein</fullName>
    </submittedName>
</protein>
<evidence type="ECO:0000256" key="5">
    <source>
        <dbReference type="ARBA" id="ARBA00022833"/>
    </source>
</evidence>
<sequence length="691" mass="76163">MRCTHVPAVPPISEPLRSSARQGVNRTHRNQLEARTQVQRRNQEERLLRGSRNMTSCIIDLKENQSLSQQEVAAPGGRKRPLEEGNRGHAHHYKPRKKLRRPGPPKNALTQMNEVRPGLQYTLLSQTGPVHAPLFVMKVEVDGRVYQGAGPTKKKAKLSAAEKALQSLLQARRAAPAPRRASVHTDFTSDLEGFPSVLFKAFGTPHPSPPTPPPSSSSPSPKGAKNPVMALNELRPGLRYDLVSESGESHAKNFVVSLAVDHRTFQGSGRNKRLAKARAALAALQALFNLQPERGPSRQPVPREGPQLCRPQVLADAVSRLIVQKFSQLTDDFTSPHAQRKALAGVVMTTGEGVERAQVICVSTGTKCISGQHLSERGLALNDCHAEVVARRCLVRFLYSQLELFLSEDEDDHHKSIFIRCERGRGFRLKDKVQFHLYLSAAPCGDARIFSPHEAGVEDDPASRRTRGCLRTKIQTGEGTVPVPCGDPRQTWDALRRGGRLLTMSCSDKMARWNVLGFQGALMSHFTAPLYFSSVVVGSLYHAAHLSRAVYLRLGRVEALPPAFCLNRPLLSGISDSEARQPGRAPDLSVNWTVGDRALEVMDATTGRDELGRPSRLCKAAFYSRWTLLHSRLSSSPRLHAVGSASYYQAKRAAVDYHSAKQTLCRALAEAGLGSWVKKPEEQDRFSLSIC</sequence>
<feature type="region of interest" description="Disordered" evidence="9">
    <location>
        <begin position="199"/>
        <end position="227"/>
    </location>
</feature>
<dbReference type="PROSITE" id="PS50137">
    <property type="entry name" value="DS_RBD"/>
    <property type="match status" value="2"/>
</dbReference>
<feature type="region of interest" description="Disordered" evidence="9">
    <location>
        <begin position="67"/>
        <end position="106"/>
    </location>
</feature>
<dbReference type="FunFam" id="3.30.160.20:FF:000011">
    <property type="entry name" value="double-stranded RNA-specific editase 1 isoform X1"/>
    <property type="match status" value="1"/>
</dbReference>
<evidence type="ECO:0000259" key="11">
    <source>
        <dbReference type="PROSITE" id="PS50141"/>
    </source>
</evidence>
<dbReference type="Gene3D" id="3.30.160.20">
    <property type="match status" value="2"/>
</dbReference>
<feature type="compositionally biased region" description="Pro residues" evidence="9">
    <location>
        <begin position="206"/>
        <end position="216"/>
    </location>
</feature>
<dbReference type="Pfam" id="PF00035">
    <property type="entry name" value="dsrm"/>
    <property type="match status" value="2"/>
</dbReference>
<feature type="domain" description="DRBM" evidence="10">
    <location>
        <begin position="220"/>
        <end position="289"/>
    </location>
</feature>
<dbReference type="GO" id="GO:0005730">
    <property type="term" value="C:nucleolus"/>
    <property type="evidence" value="ECO:0007669"/>
    <property type="project" value="TreeGrafter"/>
</dbReference>
<keyword evidence="3" id="KW-0677">Repeat</keyword>
<evidence type="ECO:0000256" key="3">
    <source>
        <dbReference type="ARBA" id="ARBA00022737"/>
    </source>
</evidence>
<dbReference type="GO" id="GO:0003726">
    <property type="term" value="F:double-stranded RNA adenosine deaminase activity"/>
    <property type="evidence" value="ECO:0007669"/>
    <property type="project" value="TreeGrafter"/>
</dbReference>
<name>A0A437DJY2_ORYJA</name>
<accession>A0A437DJY2</accession>
<evidence type="ECO:0000256" key="4">
    <source>
        <dbReference type="ARBA" id="ARBA00022801"/>
    </source>
</evidence>
<feature type="compositionally biased region" description="Basic residues" evidence="9">
    <location>
        <begin position="88"/>
        <end position="103"/>
    </location>
</feature>
<dbReference type="FunFam" id="3.30.160.20:FF:000009">
    <property type="entry name" value="Adenosine deaminase RNA-specific B2 (inactive)"/>
    <property type="match status" value="1"/>
</dbReference>
<dbReference type="Proteomes" id="UP000283210">
    <property type="component" value="Chromosome 2"/>
</dbReference>
<reference evidence="12 13" key="1">
    <citation type="submission" date="2018-11" db="EMBL/GenBank/DDBJ databases">
        <authorList>
            <person name="Lopez-Roques C."/>
            <person name="Donnadieu C."/>
            <person name="Bouchez O."/>
            <person name="Klopp C."/>
            <person name="Cabau C."/>
            <person name="Zahm M."/>
        </authorList>
    </citation>
    <scope>NUCLEOTIDE SEQUENCE [LARGE SCALE GENOMIC DNA]</scope>
    <source>
        <strain evidence="12">RS831</strain>
        <tissue evidence="12">Whole body</tissue>
    </source>
</reference>
<dbReference type="CDD" id="cd19865">
    <property type="entry name" value="DSRM_STRBP_RED-like_rpt1"/>
    <property type="match status" value="1"/>
</dbReference>
<keyword evidence="5" id="KW-0862">Zinc</keyword>
<dbReference type="EMBL" id="CM012438">
    <property type="protein sequence ID" value="RVE75030.1"/>
    <property type="molecule type" value="Genomic_DNA"/>
</dbReference>
<dbReference type="GO" id="GO:0003725">
    <property type="term" value="F:double-stranded RNA binding"/>
    <property type="evidence" value="ECO:0007669"/>
    <property type="project" value="TreeGrafter"/>
</dbReference>
<dbReference type="SMART" id="SM00552">
    <property type="entry name" value="ADEAMc"/>
    <property type="match status" value="1"/>
</dbReference>
<feature type="domain" description="A to I editase" evidence="11">
    <location>
        <begin position="361"/>
        <end position="686"/>
    </location>
</feature>
<dbReference type="InterPro" id="IPR002466">
    <property type="entry name" value="A_deamin"/>
</dbReference>
<dbReference type="GO" id="GO:0005737">
    <property type="term" value="C:cytoplasm"/>
    <property type="evidence" value="ECO:0007669"/>
    <property type="project" value="TreeGrafter"/>
</dbReference>
<dbReference type="GO" id="GO:0006382">
    <property type="term" value="P:adenosine to inosine editing"/>
    <property type="evidence" value="ECO:0007669"/>
    <property type="project" value="TreeGrafter"/>
</dbReference>
<evidence type="ECO:0000256" key="9">
    <source>
        <dbReference type="SAM" id="MobiDB-lite"/>
    </source>
</evidence>
<evidence type="ECO:0000256" key="8">
    <source>
        <dbReference type="PROSITE-ProRule" id="PRU00266"/>
    </source>
</evidence>
<feature type="region of interest" description="Disordered" evidence="9">
    <location>
        <begin position="1"/>
        <end position="49"/>
    </location>
</feature>
<evidence type="ECO:0000256" key="1">
    <source>
        <dbReference type="ARBA" id="ARBA00004123"/>
    </source>
</evidence>
<keyword evidence="7" id="KW-0539">Nucleus</keyword>
<dbReference type="Pfam" id="PF02137">
    <property type="entry name" value="A_deamin"/>
    <property type="match status" value="1"/>
</dbReference>
<keyword evidence="6 8" id="KW-0694">RNA-binding</keyword>
<gene>
    <name evidence="12" type="ORF">OJAV_G00012700</name>
</gene>
<dbReference type="SUPFAM" id="SSF54768">
    <property type="entry name" value="dsRNA-binding domain-like"/>
    <property type="match status" value="2"/>
</dbReference>
<dbReference type="GO" id="GO:0008251">
    <property type="term" value="F:tRNA-specific adenosine deaminase activity"/>
    <property type="evidence" value="ECO:0007669"/>
    <property type="project" value="TreeGrafter"/>
</dbReference>
<evidence type="ECO:0000256" key="2">
    <source>
        <dbReference type="ARBA" id="ARBA00022723"/>
    </source>
</evidence>
<evidence type="ECO:0000256" key="7">
    <source>
        <dbReference type="ARBA" id="ARBA00023242"/>
    </source>
</evidence>
<keyword evidence="13" id="KW-1185">Reference proteome</keyword>
<keyword evidence="4" id="KW-0378">Hydrolase</keyword>
<reference evidence="12 13" key="2">
    <citation type="submission" date="2019-01" db="EMBL/GenBank/DDBJ databases">
        <title>A chromosome length genome reference of the Java medaka (oryzias javanicus).</title>
        <authorList>
            <person name="Herpin A."/>
            <person name="Takehana Y."/>
            <person name="Naruse K."/>
            <person name="Ansai S."/>
            <person name="Kawaguchi M."/>
        </authorList>
    </citation>
    <scope>NUCLEOTIDE SEQUENCE [LARGE SCALE GENOMIC DNA]</scope>
    <source>
        <strain evidence="12">RS831</strain>
        <tissue evidence="12">Whole body</tissue>
    </source>
</reference>
<proteinExistence type="predicted"/>
<evidence type="ECO:0000256" key="6">
    <source>
        <dbReference type="ARBA" id="ARBA00022884"/>
    </source>
</evidence>
<dbReference type="SMART" id="SM00358">
    <property type="entry name" value="DSRM"/>
    <property type="match status" value="2"/>
</dbReference>
<dbReference type="AlphaFoldDB" id="A0A437DJY2"/>
<dbReference type="PROSITE" id="PS50141">
    <property type="entry name" value="A_DEAMIN_EDITASE"/>
    <property type="match status" value="1"/>
</dbReference>
<feature type="domain" description="DRBM" evidence="10">
    <location>
        <begin position="104"/>
        <end position="170"/>
    </location>
</feature>
<organism evidence="12 13">
    <name type="scientific">Oryzias javanicus</name>
    <name type="common">Javanese ricefish</name>
    <name type="synonym">Aplocheilus javanicus</name>
    <dbReference type="NCBI Taxonomy" id="123683"/>
    <lineage>
        <taxon>Eukaryota</taxon>
        <taxon>Metazoa</taxon>
        <taxon>Chordata</taxon>
        <taxon>Craniata</taxon>
        <taxon>Vertebrata</taxon>
        <taxon>Euteleostomi</taxon>
        <taxon>Actinopterygii</taxon>
        <taxon>Neopterygii</taxon>
        <taxon>Teleostei</taxon>
        <taxon>Neoteleostei</taxon>
        <taxon>Acanthomorphata</taxon>
        <taxon>Ovalentaria</taxon>
        <taxon>Atherinomorphae</taxon>
        <taxon>Beloniformes</taxon>
        <taxon>Adrianichthyidae</taxon>
        <taxon>Oryziinae</taxon>
        <taxon>Oryzias</taxon>
    </lineage>
</organism>
<dbReference type="GO" id="GO:0006396">
    <property type="term" value="P:RNA processing"/>
    <property type="evidence" value="ECO:0007669"/>
    <property type="project" value="InterPro"/>
</dbReference>
<dbReference type="PANTHER" id="PTHR10910:SF58">
    <property type="entry name" value="DOUBLE-STRANDED RNA-SPECIFIC EDITASE 1"/>
    <property type="match status" value="1"/>
</dbReference>